<sequence>MEARDSGRSTLWNRRLPLSGLDQVEVL</sequence>
<protein>
    <submittedName>
        <fullName evidence="1">Uncharacterized protein</fullName>
    </submittedName>
</protein>
<evidence type="ECO:0000313" key="1">
    <source>
        <dbReference type="EMBL" id="JAH71926.1"/>
    </source>
</evidence>
<proteinExistence type="predicted"/>
<reference evidence="1" key="2">
    <citation type="journal article" date="2015" name="Fish Shellfish Immunol.">
        <title>Early steps in the European eel (Anguilla anguilla)-Vibrio vulnificus interaction in the gills: Role of the RtxA13 toxin.</title>
        <authorList>
            <person name="Callol A."/>
            <person name="Pajuelo D."/>
            <person name="Ebbesson L."/>
            <person name="Teles M."/>
            <person name="MacKenzie S."/>
            <person name="Amaro C."/>
        </authorList>
    </citation>
    <scope>NUCLEOTIDE SEQUENCE</scope>
</reference>
<dbReference type="EMBL" id="GBXM01036651">
    <property type="protein sequence ID" value="JAH71926.1"/>
    <property type="molecule type" value="Transcribed_RNA"/>
</dbReference>
<organism evidence="1">
    <name type="scientific">Anguilla anguilla</name>
    <name type="common">European freshwater eel</name>
    <name type="synonym">Muraena anguilla</name>
    <dbReference type="NCBI Taxonomy" id="7936"/>
    <lineage>
        <taxon>Eukaryota</taxon>
        <taxon>Metazoa</taxon>
        <taxon>Chordata</taxon>
        <taxon>Craniata</taxon>
        <taxon>Vertebrata</taxon>
        <taxon>Euteleostomi</taxon>
        <taxon>Actinopterygii</taxon>
        <taxon>Neopterygii</taxon>
        <taxon>Teleostei</taxon>
        <taxon>Anguilliformes</taxon>
        <taxon>Anguillidae</taxon>
        <taxon>Anguilla</taxon>
    </lineage>
</organism>
<reference evidence="1" key="1">
    <citation type="submission" date="2014-11" db="EMBL/GenBank/DDBJ databases">
        <authorList>
            <person name="Amaro Gonzalez C."/>
        </authorList>
    </citation>
    <scope>NUCLEOTIDE SEQUENCE</scope>
</reference>
<name>A0A0E9V1S3_ANGAN</name>
<accession>A0A0E9V1S3</accession>
<dbReference type="AlphaFoldDB" id="A0A0E9V1S3"/>